<dbReference type="AlphaFoldDB" id="A0A0C9XJV8"/>
<accession>A0A0C9XJV8</accession>
<organism evidence="1 2">
    <name type="scientific">Pisolithus microcarpus 441</name>
    <dbReference type="NCBI Taxonomy" id="765257"/>
    <lineage>
        <taxon>Eukaryota</taxon>
        <taxon>Fungi</taxon>
        <taxon>Dikarya</taxon>
        <taxon>Basidiomycota</taxon>
        <taxon>Agaricomycotina</taxon>
        <taxon>Agaricomycetes</taxon>
        <taxon>Agaricomycetidae</taxon>
        <taxon>Boletales</taxon>
        <taxon>Sclerodermatineae</taxon>
        <taxon>Pisolithaceae</taxon>
        <taxon>Pisolithus</taxon>
    </lineage>
</organism>
<dbReference type="OrthoDB" id="3239511at2759"/>
<gene>
    <name evidence="1" type="ORF">PISMIDRAFT_18651</name>
</gene>
<dbReference type="EMBL" id="KN834070">
    <property type="protein sequence ID" value="KIK12575.1"/>
    <property type="molecule type" value="Genomic_DNA"/>
</dbReference>
<proteinExistence type="predicted"/>
<name>A0A0C9XJV8_9AGAM</name>
<protein>
    <submittedName>
        <fullName evidence="1">Uncharacterized protein</fullName>
    </submittedName>
</protein>
<dbReference type="HOGENOM" id="CLU_009122_3_0_1"/>
<dbReference type="Proteomes" id="UP000054018">
    <property type="component" value="Unassembled WGS sequence"/>
</dbReference>
<dbReference type="STRING" id="765257.A0A0C9XJV8"/>
<keyword evidence="2" id="KW-1185">Reference proteome</keyword>
<reference evidence="2" key="2">
    <citation type="submission" date="2015-01" db="EMBL/GenBank/DDBJ databases">
        <title>Evolutionary Origins and Diversification of the Mycorrhizal Mutualists.</title>
        <authorList>
            <consortium name="DOE Joint Genome Institute"/>
            <consortium name="Mycorrhizal Genomics Consortium"/>
            <person name="Kohler A."/>
            <person name="Kuo A."/>
            <person name="Nagy L.G."/>
            <person name="Floudas D."/>
            <person name="Copeland A."/>
            <person name="Barry K.W."/>
            <person name="Cichocki N."/>
            <person name="Veneault-Fourrey C."/>
            <person name="LaButti K."/>
            <person name="Lindquist E.A."/>
            <person name="Lipzen A."/>
            <person name="Lundell T."/>
            <person name="Morin E."/>
            <person name="Murat C."/>
            <person name="Riley R."/>
            <person name="Ohm R."/>
            <person name="Sun H."/>
            <person name="Tunlid A."/>
            <person name="Henrissat B."/>
            <person name="Grigoriev I.V."/>
            <person name="Hibbett D.S."/>
            <person name="Martin F."/>
        </authorList>
    </citation>
    <scope>NUCLEOTIDE SEQUENCE [LARGE SCALE GENOMIC DNA]</scope>
    <source>
        <strain evidence="2">441</strain>
    </source>
</reference>
<evidence type="ECO:0000313" key="1">
    <source>
        <dbReference type="EMBL" id="KIK12575.1"/>
    </source>
</evidence>
<reference evidence="1 2" key="1">
    <citation type="submission" date="2014-04" db="EMBL/GenBank/DDBJ databases">
        <authorList>
            <consortium name="DOE Joint Genome Institute"/>
            <person name="Kuo A."/>
            <person name="Kohler A."/>
            <person name="Costa M.D."/>
            <person name="Nagy L.G."/>
            <person name="Floudas D."/>
            <person name="Copeland A."/>
            <person name="Barry K.W."/>
            <person name="Cichocki N."/>
            <person name="Veneault-Fourrey C."/>
            <person name="LaButti K."/>
            <person name="Lindquist E.A."/>
            <person name="Lipzen A."/>
            <person name="Lundell T."/>
            <person name="Morin E."/>
            <person name="Murat C."/>
            <person name="Sun H."/>
            <person name="Tunlid A."/>
            <person name="Henrissat B."/>
            <person name="Grigoriev I.V."/>
            <person name="Hibbett D.S."/>
            <person name="Martin F."/>
            <person name="Nordberg H.P."/>
            <person name="Cantor M.N."/>
            <person name="Hua S.X."/>
        </authorList>
    </citation>
    <scope>NUCLEOTIDE SEQUENCE [LARGE SCALE GENOMIC DNA]</scope>
    <source>
        <strain evidence="1 2">441</strain>
    </source>
</reference>
<sequence length="223" mass="26022">MPRWHGLNHFDEALSVSYTDGQKFEDLSKVVVFACHDTLLPVEKEGYLLLCCLCAYIEFDLYTVFELHMMHMLAAGWEALTTFNTLMQKFSEKTKNTKKNWNFPKNHTCAHAFNDIEVKGVTCNFSTKPNEKMHGPLKEKYQRHMNFKNVADQILDIDHLELVSEFIHCRITDYDMYISNEEIIGNDDTEQEDFFHVKLGSKTKHLLTLEAVEQRSITDKAFI</sequence>
<evidence type="ECO:0000313" key="2">
    <source>
        <dbReference type="Proteomes" id="UP000054018"/>
    </source>
</evidence>